<gene>
    <name evidence="7" type="ORF">TCNE_LOCUS3515</name>
</gene>
<dbReference type="EMBL" id="UYWY01004567">
    <property type="protein sequence ID" value="VDM29232.1"/>
    <property type="molecule type" value="Genomic_DNA"/>
</dbReference>
<evidence type="ECO:0000256" key="3">
    <source>
        <dbReference type="ARBA" id="ARBA00022723"/>
    </source>
</evidence>
<evidence type="ECO:0000256" key="5">
    <source>
        <dbReference type="ARBA" id="ARBA00023004"/>
    </source>
</evidence>
<dbReference type="GO" id="GO:0016705">
    <property type="term" value="F:oxidoreductase activity, acting on paired donors, with incorporation or reduction of molecular oxygen"/>
    <property type="evidence" value="ECO:0007669"/>
    <property type="project" value="InterPro"/>
</dbReference>
<reference evidence="9" key="1">
    <citation type="submission" date="2016-06" db="UniProtKB">
        <authorList>
            <consortium name="WormBaseParasite"/>
        </authorList>
    </citation>
    <scope>IDENTIFICATION</scope>
</reference>
<evidence type="ECO:0000313" key="8">
    <source>
        <dbReference type="Proteomes" id="UP000050794"/>
    </source>
</evidence>
<evidence type="ECO:0000313" key="7">
    <source>
        <dbReference type="EMBL" id="VDM29232.1"/>
    </source>
</evidence>
<keyword evidence="8" id="KW-1185">Reference proteome</keyword>
<dbReference type="GO" id="GO:0020037">
    <property type="term" value="F:heme binding"/>
    <property type="evidence" value="ECO:0007669"/>
    <property type="project" value="InterPro"/>
</dbReference>
<dbReference type="WBParaSite" id="TCNE_0000351501-mRNA-1">
    <property type="protein sequence ID" value="TCNE_0000351501-mRNA-1"/>
    <property type="gene ID" value="TCNE_0000351501"/>
</dbReference>
<dbReference type="AlphaFoldDB" id="A0A183U4U5"/>
<dbReference type="InterPro" id="IPR001128">
    <property type="entry name" value="Cyt_P450"/>
</dbReference>
<accession>A0A183U4U5</accession>
<dbReference type="Proteomes" id="UP000050794">
    <property type="component" value="Unassembled WGS sequence"/>
</dbReference>
<keyword evidence="6" id="KW-0503">Monooxygenase</keyword>
<dbReference type="GO" id="GO:0005506">
    <property type="term" value="F:iron ion binding"/>
    <property type="evidence" value="ECO:0007669"/>
    <property type="project" value="InterPro"/>
</dbReference>
<protein>
    <submittedName>
        <fullName evidence="9">Thromboxane-A synthase</fullName>
    </submittedName>
</protein>
<keyword evidence="2" id="KW-0349">Heme</keyword>
<dbReference type="Pfam" id="PF00067">
    <property type="entry name" value="p450"/>
    <property type="match status" value="1"/>
</dbReference>
<dbReference type="PANTHER" id="PTHR24302:SF15">
    <property type="entry name" value="FATTY-ACID PEROXYGENASE"/>
    <property type="match status" value="1"/>
</dbReference>
<dbReference type="Gene3D" id="1.10.630.10">
    <property type="entry name" value="Cytochrome P450"/>
    <property type="match status" value="1"/>
</dbReference>
<dbReference type="InterPro" id="IPR036396">
    <property type="entry name" value="Cyt_P450_sf"/>
</dbReference>
<proteinExistence type="inferred from homology"/>
<evidence type="ECO:0000313" key="9">
    <source>
        <dbReference type="WBParaSite" id="TCNE_0000351501-mRNA-1"/>
    </source>
</evidence>
<evidence type="ECO:0000256" key="6">
    <source>
        <dbReference type="ARBA" id="ARBA00023033"/>
    </source>
</evidence>
<evidence type="ECO:0000256" key="1">
    <source>
        <dbReference type="ARBA" id="ARBA00010617"/>
    </source>
</evidence>
<keyword evidence="3" id="KW-0479">Metal-binding</keyword>
<evidence type="ECO:0000256" key="2">
    <source>
        <dbReference type="ARBA" id="ARBA00022617"/>
    </source>
</evidence>
<dbReference type="GO" id="GO:0008395">
    <property type="term" value="F:steroid hydroxylase activity"/>
    <property type="evidence" value="ECO:0007669"/>
    <property type="project" value="TreeGrafter"/>
</dbReference>
<keyword evidence="4" id="KW-0560">Oxidoreductase</keyword>
<dbReference type="PANTHER" id="PTHR24302">
    <property type="entry name" value="CYTOCHROME P450 FAMILY 3"/>
    <property type="match status" value="1"/>
</dbReference>
<dbReference type="InterPro" id="IPR050705">
    <property type="entry name" value="Cytochrome_P450_3A"/>
</dbReference>
<organism evidence="8 9">
    <name type="scientific">Toxocara canis</name>
    <name type="common">Canine roundworm</name>
    <dbReference type="NCBI Taxonomy" id="6265"/>
    <lineage>
        <taxon>Eukaryota</taxon>
        <taxon>Metazoa</taxon>
        <taxon>Ecdysozoa</taxon>
        <taxon>Nematoda</taxon>
        <taxon>Chromadorea</taxon>
        <taxon>Rhabditida</taxon>
        <taxon>Spirurina</taxon>
        <taxon>Ascaridomorpha</taxon>
        <taxon>Ascaridoidea</taxon>
        <taxon>Toxocaridae</taxon>
        <taxon>Toxocara</taxon>
    </lineage>
</organism>
<reference evidence="7 8" key="2">
    <citation type="submission" date="2018-11" db="EMBL/GenBank/DDBJ databases">
        <authorList>
            <consortium name="Pathogen Informatics"/>
        </authorList>
    </citation>
    <scope>NUCLEOTIDE SEQUENCE [LARGE SCALE GENOMIC DNA]</scope>
</reference>
<comment type="similarity">
    <text evidence="1">Belongs to the cytochrome P450 family.</text>
</comment>
<sequence length="218" mass="25359">MAEFFAGNQRIRKNMINILYGQRWKDLRRTVSPAFTPGRIQKILPLMSRCIQASESILDDCIKNSNGIIDSKKYEPSLHSRKWSHYYVRFFCNFAMDVMAQCAFGVDLSTQKDQRESEFVHYALKIFETPFVDSRIMFLVLFPNVMRLLEKTFNFQLIGNSCDAFFEGVLRRIIEERRKNPNQVNHDFLQLLLDTSEGRAIAEEDDELPDAIASGNKV</sequence>
<keyword evidence="5" id="KW-0408">Iron</keyword>
<evidence type="ECO:0000256" key="4">
    <source>
        <dbReference type="ARBA" id="ARBA00023002"/>
    </source>
</evidence>
<name>A0A183U4U5_TOXCA</name>
<dbReference type="SUPFAM" id="SSF48264">
    <property type="entry name" value="Cytochrome P450"/>
    <property type="match status" value="1"/>
</dbReference>